<dbReference type="SUPFAM" id="SSF51735">
    <property type="entry name" value="NAD(P)-binding Rossmann-fold domains"/>
    <property type="match status" value="1"/>
</dbReference>
<dbReference type="AlphaFoldDB" id="A0A368HE04"/>
<proteinExistence type="inferred from homology"/>
<dbReference type="Pfam" id="PF00106">
    <property type="entry name" value="adh_short"/>
    <property type="match status" value="1"/>
</dbReference>
<dbReference type="Gene3D" id="3.40.50.720">
    <property type="entry name" value="NAD(P)-binding Rossmann-like Domain"/>
    <property type="match status" value="1"/>
</dbReference>
<evidence type="ECO:0000256" key="2">
    <source>
        <dbReference type="ARBA" id="ARBA00023002"/>
    </source>
</evidence>
<keyword evidence="4" id="KW-1185">Reference proteome</keyword>
<dbReference type="PROSITE" id="PS00061">
    <property type="entry name" value="ADH_SHORT"/>
    <property type="match status" value="1"/>
</dbReference>
<dbReference type="PANTHER" id="PTHR42901">
    <property type="entry name" value="ALCOHOL DEHYDROGENASE"/>
    <property type="match status" value="1"/>
</dbReference>
<evidence type="ECO:0000256" key="1">
    <source>
        <dbReference type="ARBA" id="ARBA00006484"/>
    </source>
</evidence>
<evidence type="ECO:0000313" key="3">
    <source>
        <dbReference type="EMBL" id="RCN56664.1"/>
    </source>
</evidence>
<dbReference type="OrthoDB" id="9790785at2"/>
<accession>A0A368HE04</accession>
<evidence type="ECO:0000313" key="4">
    <source>
        <dbReference type="Proteomes" id="UP000253250"/>
    </source>
</evidence>
<protein>
    <submittedName>
        <fullName evidence="3">YciK family oxidoreductase</fullName>
    </submittedName>
</protein>
<dbReference type="InterPro" id="IPR020904">
    <property type="entry name" value="Sc_DH/Rdtase_CS"/>
</dbReference>
<dbReference type="PANTHER" id="PTHR42901:SF1">
    <property type="entry name" value="ALCOHOL DEHYDROGENASE"/>
    <property type="match status" value="1"/>
</dbReference>
<reference evidence="3 4" key="1">
    <citation type="submission" date="2018-02" db="EMBL/GenBank/DDBJ databases">
        <title>Insights into the biology of acidophilic members of the Acidiferrobacteraceae family derived from comparative genomic analyses.</title>
        <authorList>
            <person name="Issotta F."/>
            <person name="Thyssen C."/>
            <person name="Mena C."/>
            <person name="Moya A."/>
            <person name="Bellenberg S."/>
            <person name="Sproer C."/>
            <person name="Covarrubias P.C."/>
            <person name="Sand W."/>
            <person name="Quatrini R."/>
            <person name="Vera M."/>
        </authorList>
    </citation>
    <scope>NUCLEOTIDE SEQUENCE [LARGE SCALE GENOMIC DNA]</scope>
    <source>
        <strain evidence="4">m-1</strain>
    </source>
</reference>
<organism evidence="3 4">
    <name type="scientific">Acidiferrobacter thiooxydans</name>
    <dbReference type="NCBI Taxonomy" id="163359"/>
    <lineage>
        <taxon>Bacteria</taxon>
        <taxon>Pseudomonadati</taxon>
        <taxon>Pseudomonadota</taxon>
        <taxon>Gammaproteobacteria</taxon>
        <taxon>Acidiferrobacterales</taxon>
        <taxon>Acidiferrobacteraceae</taxon>
        <taxon>Acidiferrobacter</taxon>
    </lineage>
</organism>
<sequence>MAHPMPPADGLTGRAVLVTGAGQGLGYAAALAYARHGAEVILLDRQVAALEAVYDAIVATGAPTPIAHPLDLAVATPADYAALAAALTDQVGHLEGLLHNAAVLEMLTPLAFHPYDTWTHTLQVNLTAPFLLTQACLPLLTAAADAAVLFTSDACAPYPKGYWGAYGVAKAGADNLALMWAAELSNTPVRVHVLDPGPARTEMRLRTHPGAPIASWPTPEALMPAYVALMAATGHPYRGQRVQAWEWMEGAGVPSAATG</sequence>
<comment type="similarity">
    <text evidence="1">Belongs to the short-chain dehydrogenases/reductases (SDR) family.</text>
</comment>
<name>A0A368HE04_9GAMM</name>
<comment type="caution">
    <text evidence="3">The sequence shown here is derived from an EMBL/GenBank/DDBJ whole genome shotgun (WGS) entry which is preliminary data.</text>
</comment>
<dbReference type="InterPro" id="IPR002347">
    <property type="entry name" value="SDR_fam"/>
</dbReference>
<gene>
    <name evidence="3" type="ORF">C4900_12880</name>
</gene>
<dbReference type="Proteomes" id="UP000253250">
    <property type="component" value="Unassembled WGS sequence"/>
</dbReference>
<keyword evidence="2" id="KW-0560">Oxidoreductase</keyword>
<dbReference type="PRINTS" id="PR00081">
    <property type="entry name" value="GDHRDH"/>
</dbReference>
<dbReference type="EMBL" id="PSYR01000002">
    <property type="protein sequence ID" value="RCN56664.1"/>
    <property type="molecule type" value="Genomic_DNA"/>
</dbReference>
<dbReference type="InterPro" id="IPR036291">
    <property type="entry name" value="NAD(P)-bd_dom_sf"/>
</dbReference>
<dbReference type="GO" id="GO:0016491">
    <property type="term" value="F:oxidoreductase activity"/>
    <property type="evidence" value="ECO:0007669"/>
    <property type="project" value="UniProtKB-KW"/>
</dbReference>
<dbReference type="RefSeq" id="WP_114283539.1">
    <property type="nucleotide sequence ID" value="NZ_CP080624.1"/>
</dbReference>